<dbReference type="Proteomes" id="UP000054018">
    <property type="component" value="Unassembled WGS sequence"/>
</dbReference>
<dbReference type="EMBL" id="KN833725">
    <property type="protein sequence ID" value="KIK23554.1"/>
    <property type="molecule type" value="Genomic_DNA"/>
</dbReference>
<dbReference type="AlphaFoldDB" id="A0A0C9ZCB7"/>
<reference evidence="2" key="2">
    <citation type="submission" date="2015-01" db="EMBL/GenBank/DDBJ databases">
        <title>Evolutionary Origins and Diversification of the Mycorrhizal Mutualists.</title>
        <authorList>
            <consortium name="DOE Joint Genome Institute"/>
            <consortium name="Mycorrhizal Genomics Consortium"/>
            <person name="Kohler A."/>
            <person name="Kuo A."/>
            <person name="Nagy L.G."/>
            <person name="Floudas D."/>
            <person name="Copeland A."/>
            <person name="Barry K.W."/>
            <person name="Cichocki N."/>
            <person name="Veneault-Fourrey C."/>
            <person name="LaButti K."/>
            <person name="Lindquist E.A."/>
            <person name="Lipzen A."/>
            <person name="Lundell T."/>
            <person name="Morin E."/>
            <person name="Murat C."/>
            <person name="Riley R."/>
            <person name="Ohm R."/>
            <person name="Sun H."/>
            <person name="Tunlid A."/>
            <person name="Henrissat B."/>
            <person name="Grigoriev I.V."/>
            <person name="Hibbett D.S."/>
            <person name="Martin F."/>
        </authorList>
    </citation>
    <scope>NUCLEOTIDE SEQUENCE [LARGE SCALE GENOMIC DNA]</scope>
    <source>
        <strain evidence="2">441</strain>
    </source>
</reference>
<reference evidence="1 2" key="1">
    <citation type="submission" date="2014-04" db="EMBL/GenBank/DDBJ databases">
        <authorList>
            <consortium name="DOE Joint Genome Institute"/>
            <person name="Kuo A."/>
            <person name="Kohler A."/>
            <person name="Costa M.D."/>
            <person name="Nagy L.G."/>
            <person name="Floudas D."/>
            <person name="Copeland A."/>
            <person name="Barry K.W."/>
            <person name="Cichocki N."/>
            <person name="Veneault-Fourrey C."/>
            <person name="LaButti K."/>
            <person name="Lindquist E.A."/>
            <person name="Lipzen A."/>
            <person name="Lundell T."/>
            <person name="Morin E."/>
            <person name="Murat C."/>
            <person name="Sun H."/>
            <person name="Tunlid A."/>
            <person name="Henrissat B."/>
            <person name="Grigoriev I.V."/>
            <person name="Hibbett D.S."/>
            <person name="Martin F."/>
            <person name="Nordberg H.P."/>
            <person name="Cantor M.N."/>
            <person name="Hua S.X."/>
        </authorList>
    </citation>
    <scope>NUCLEOTIDE SEQUENCE [LARGE SCALE GENOMIC DNA]</scope>
    <source>
        <strain evidence="1 2">441</strain>
    </source>
</reference>
<evidence type="ECO:0000313" key="2">
    <source>
        <dbReference type="Proteomes" id="UP000054018"/>
    </source>
</evidence>
<gene>
    <name evidence="1" type="ORF">PISMIDRAFT_456463</name>
</gene>
<sequence>MPRASYYQLQCRIQIALKAIEATCSFQSPSTTLIAYSKRSALARAAYNSHFQKHTFGKGTRNSAKKQVASYPALSLCRI</sequence>
<accession>A0A0C9ZCB7</accession>
<proteinExistence type="predicted"/>
<organism evidence="1 2">
    <name type="scientific">Pisolithus microcarpus 441</name>
    <dbReference type="NCBI Taxonomy" id="765257"/>
    <lineage>
        <taxon>Eukaryota</taxon>
        <taxon>Fungi</taxon>
        <taxon>Dikarya</taxon>
        <taxon>Basidiomycota</taxon>
        <taxon>Agaricomycotina</taxon>
        <taxon>Agaricomycetes</taxon>
        <taxon>Agaricomycetidae</taxon>
        <taxon>Boletales</taxon>
        <taxon>Sclerodermatineae</taxon>
        <taxon>Pisolithaceae</taxon>
        <taxon>Pisolithus</taxon>
    </lineage>
</organism>
<dbReference type="HOGENOM" id="CLU_2606939_0_0_1"/>
<protein>
    <submittedName>
        <fullName evidence="1">Uncharacterized protein</fullName>
    </submittedName>
</protein>
<name>A0A0C9ZCB7_9AGAM</name>
<keyword evidence="2" id="KW-1185">Reference proteome</keyword>
<evidence type="ECO:0000313" key="1">
    <source>
        <dbReference type="EMBL" id="KIK23554.1"/>
    </source>
</evidence>